<dbReference type="InterPro" id="IPR027417">
    <property type="entry name" value="P-loop_NTPase"/>
</dbReference>
<sequence length="411" mass="46614">MAAIVSRARNSIAGDVLMPPDGLVKLKDKRVPVVEQVAEDRLDPEARPMVFTRGRVDVSLLQHLLSSKGDAVWTDEEHARSNVKLTRPAHDRWGIGKIVFVYSDDFLKKVYTFPWFHDPEWRQALQPVLDVLGIPEGKVMRCLLASMPPGCVIPVHHDTGLWVQHTHRIHVAVTTDVAEVDFFVGADVDNMRKVMMDEGRVVELNNQAKHAVTNGWSRNRVHLILDYVEDYPLDVVRLSPGTKLVQTRRSIDVKGVSKREGPDPAFIIIGGQKCGTTLLYECLNQHPLVARGGRRETHFFDWTWQPRLKTVQQQRDFYMRFFDRERLERHPSIVTGESTPSYLLRGWRWMDEQDLRASRGRGGGGAGCSRRGCHDVPERVREGLPRLTAERIRRAQPAGTRAVRSPAAAVA</sequence>
<dbReference type="InterPro" id="IPR007803">
    <property type="entry name" value="Asp/Arg/Pro-Hydrxlase"/>
</dbReference>
<accession>A0A6G6CDK9</accession>
<dbReference type="EMBL" id="MN129787">
    <property type="protein sequence ID" value="QID90271.1"/>
    <property type="molecule type" value="mRNA"/>
</dbReference>
<dbReference type="Gene3D" id="3.40.50.300">
    <property type="entry name" value="P-loop containing nucleotide triphosphate hydrolases"/>
    <property type="match status" value="1"/>
</dbReference>
<organism evidence="5">
    <name type="scientific">Saccharina japonica</name>
    <name type="common">Sweet kelp</name>
    <name type="synonym">Laminaria japonica</name>
    <dbReference type="NCBI Taxonomy" id="88149"/>
    <lineage>
        <taxon>Eukaryota</taxon>
        <taxon>Sar</taxon>
        <taxon>Stramenopiles</taxon>
        <taxon>Ochrophyta</taxon>
        <taxon>PX clade</taxon>
        <taxon>Phaeophyceae</taxon>
        <taxon>Laminariales</taxon>
        <taxon>Laminariaceae</taxon>
        <taxon>Saccharina</taxon>
    </lineage>
</organism>
<dbReference type="GO" id="GO:0008146">
    <property type="term" value="F:sulfotransferase activity"/>
    <property type="evidence" value="ECO:0007669"/>
    <property type="project" value="InterPro"/>
</dbReference>
<keyword evidence="2 5" id="KW-0808">Transferase</keyword>
<comment type="similarity">
    <text evidence="1">Belongs to the aspartyl/asparaginyl beta-hydroxylase family.</text>
</comment>
<reference evidence="5" key="1">
    <citation type="submission" date="2019-07" db="EMBL/GenBank/DDBJ databases">
        <authorList>
            <person name="Lu C."/>
            <person name="Shao Z.R."/>
            <person name="Zhang P.Y."/>
            <person name="Yao J.T."/>
            <person name="Duan D.L."/>
        </authorList>
    </citation>
    <scope>NUCLEOTIDE SEQUENCE</scope>
</reference>
<dbReference type="Pfam" id="PF05118">
    <property type="entry name" value="Asp_Arg_Hydrox"/>
    <property type="match status" value="1"/>
</dbReference>
<dbReference type="PANTHER" id="PTHR10605:SF56">
    <property type="entry name" value="BIFUNCTIONAL HEPARAN SULFATE N-DEACETYLASE_N-SULFOTRANSFERASE"/>
    <property type="match status" value="1"/>
</dbReference>
<feature type="active site" description="For sulfotransferase activity" evidence="3">
    <location>
        <position position="273"/>
    </location>
</feature>
<feature type="domain" description="Aspartyl/asparaginy/proline hydroxylase" evidence="4">
    <location>
        <begin position="138"/>
        <end position="228"/>
    </location>
</feature>
<evidence type="ECO:0000256" key="3">
    <source>
        <dbReference type="PIRSR" id="PIRSR637359-1"/>
    </source>
</evidence>
<evidence type="ECO:0000313" key="5">
    <source>
        <dbReference type="EMBL" id="QID90271.1"/>
    </source>
</evidence>
<dbReference type="SUPFAM" id="SSF51197">
    <property type="entry name" value="Clavaminate synthase-like"/>
    <property type="match status" value="1"/>
</dbReference>
<protein>
    <submittedName>
        <fullName evidence="5">Sulfotransferase</fullName>
    </submittedName>
</protein>
<dbReference type="InterPro" id="IPR037359">
    <property type="entry name" value="NST/OST"/>
</dbReference>
<evidence type="ECO:0000256" key="1">
    <source>
        <dbReference type="ARBA" id="ARBA00007730"/>
    </source>
</evidence>
<dbReference type="PANTHER" id="PTHR10605">
    <property type="entry name" value="HEPARAN SULFATE SULFOTRANSFERASE"/>
    <property type="match status" value="1"/>
</dbReference>
<dbReference type="AlphaFoldDB" id="A0A6G6CDK9"/>
<dbReference type="Gene3D" id="2.60.120.330">
    <property type="entry name" value="B-lactam Antibiotic, Isopenicillin N Synthase, Chain"/>
    <property type="match status" value="1"/>
</dbReference>
<name>A0A6G6CDK9_SACJA</name>
<dbReference type="SUPFAM" id="SSF52540">
    <property type="entry name" value="P-loop containing nucleoside triphosphate hydrolases"/>
    <property type="match status" value="1"/>
</dbReference>
<proteinExistence type="evidence at transcript level"/>
<dbReference type="InterPro" id="IPR027443">
    <property type="entry name" value="IPNS-like_sf"/>
</dbReference>
<evidence type="ECO:0000259" key="4">
    <source>
        <dbReference type="Pfam" id="PF05118"/>
    </source>
</evidence>
<evidence type="ECO:0000256" key="2">
    <source>
        <dbReference type="ARBA" id="ARBA00022679"/>
    </source>
</evidence>